<comment type="subcellular location">
    <subcellularLocation>
        <location evidence="1">Cell outer membrane</location>
    </subcellularLocation>
</comment>
<dbReference type="Gene3D" id="2.60.40.1120">
    <property type="entry name" value="Carboxypeptidase-like, regulatory domain"/>
    <property type="match status" value="1"/>
</dbReference>
<dbReference type="InterPro" id="IPR012910">
    <property type="entry name" value="Plug_dom"/>
</dbReference>
<dbReference type="PATRIC" id="fig|641524.5.peg.2192"/>
<dbReference type="EMBL" id="ATNM01000091">
    <property type="protein sequence ID" value="EPR68825.1"/>
    <property type="molecule type" value="Genomic_DNA"/>
</dbReference>
<sequence length="802" mass="90645">MRVLFCLLFVLLKLTQGVMAQEPKVKISGKILGQISLKPISFANVILNAKNDNSFITGTISDEKGRFTLTEVIPGDYNLEIRLIGYEIQFKSIFIGSNSPYLNIGEVLMKEAFQELQTVEVIGVEEGLNQKMDKKTYNLATNISQSGGSILQAMQNLPGVSVQDGKIQIRGNDRVAILIDGKQTALTGFGNQANLDNLPSSSVERIEIINNPSAKYDANGNGGIINVILKKEKKEGFNGKVGMALGQGALWEKKANLPGIRPQYARTPKVNPSLNLIYRNKNINLYLTADNLYTQTLNKNEFVTRVYEDGSVIHQQLKRNRNTNFFTSNLGLDWKIDSINTLTISGLFGSEKIIDKGDQPFFTKDYSERLRLWQFLEDELKTTVMGSLAFSHQYVDPGHTLSAAVNYTFHREDEQYFFTNTLPSSNGEDAFKLLSNENVVDATFDFVKPQRNGRYEAGLKVRRRWIPTNMQFFPGLNSPIDSLAGGAATYKETIPAVYGNYTYETKKIDAELGLRIEYVNLKYEVNPNHPTYTSDGYSYFQPFPNSRISYKINSNNKITGSYNRRVDRPNEVDIRIFPKYDDAEIIKVGNPALKPQFTNALELGWKTVWNSGSLYLAGYQRWVTGSITRISTTYGQSNLIYAIFQNAGKSYNSGLEIIYDQDINKWYSFDLNLLGFKNQIDAFSVENLYPYPHTFSATKQEIFSGNFKLNSKFKFSESTTGLLTIIYLAPDIIPQGKIKRRFSLDMGVKKTLQKGKGELFVNATDLLNTMIIQKTINGNNFSYTSSDYYETQVLRIGYNYNF</sequence>
<name>S7VF13_9BACT</name>
<dbReference type="Proteomes" id="UP000014974">
    <property type="component" value="Unassembled WGS sequence"/>
</dbReference>
<dbReference type="Pfam" id="PF13715">
    <property type="entry name" value="CarbopepD_reg_2"/>
    <property type="match status" value="1"/>
</dbReference>
<dbReference type="Gene3D" id="2.170.130.10">
    <property type="entry name" value="TonB-dependent receptor, plug domain"/>
    <property type="match status" value="1"/>
</dbReference>
<keyword evidence="7" id="KW-0675">Receptor</keyword>
<dbReference type="InterPro" id="IPR037066">
    <property type="entry name" value="Plug_dom_sf"/>
</dbReference>
<evidence type="ECO:0000256" key="2">
    <source>
        <dbReference type="ARBA" id="ARBA00023136"/>
    </source>
</evidence>
<comment type="caution">
    <text evidence="7">The sequence shown here is derived from an EMBL/GenBank/DDBJ whole genome shotgun (WGS) entry which is preliminary data.</text>
</comment>
<keyword evidence="3" id="KW-0998">Cell outer membrane</keyword>
<dbReference type="Gene3D" id="2.40.170.20">
    <property type="entry name" value="TonB-dependent receptor, beta-barrel domain"/>
    <property type="match status" value="1"/>
</dbReference>
<dbReference type="PANTHER" id="PTHR40980">
    <property type="entry name" value="PLUG DOMAIN-CONTAINING PROTEIN"/>
    <property type="match status" value="1"/>
</dbReference>
<evidence type="ECO:0000313" key="7">
    <source>
        <dbReference type="EMBL" id="EPR68825.1"/>
    </source>
</evidence>
<feature type="signal peptide" evidence="4">
    <location>
        <begin position="1"/>
        <end position="20"/>
    </location>
</feature>
<dbReference type="GO" id="GO:0009279">
    <property type="term" value="C:cell outer membrane"/>
    <property type="evidence" value="ECO:0007669"/>
    <property type="project" value="UniProtKB-SubCell"/>
</dbReference>
<evidence type="ECO:0000256" key="3">
    <source>
        <dbReference type="ARBA" id="ARBA00023237"/>
    </source>
</evidence>
<feature type="domain" description="Outer membrane protein beta-barrel" evidence="6">
    <location>
        <begin position="393"/>
        <end position="800"/>
    </location>
</feature>
<dbReference type="InterPro" id="IPR041700">
    <property type="entry name" value="OMP_b-brl_3"/>
</dbReference>
<evidence type="ECO:0000256" key="1">
    <source>
        <dbReference type="ARBA" id="ARBA00004442"/>
    </source>
</evidence>
<evidence type="ECO:0000313" key="8">
    <source>
        <dbReference type="Proteomes" id="UP000014974"/>
    </source>
</evidence>
<feature type="domain" description="TonB-dependent receptor plug" evidence="5">
    <location>
        <begin position="145"/>
        <end position="224"/>
    </location>
</feature>
<proteinExistence type="predicted"/>
<dbReference type="AlphaFoldDB" id="S7VF13"/>
<evidence type="ECO:0000259" key="5">
    <source>
        <dbReference type="Pfam" id="PF07715"/>
    </source>
</evidence>
<protein>
    <submittedName>
        <fullName evidence="7">Putative TonB-dependent receptor</fullName>
    </submittedName>
</protein>
<organism evidence="7 8">
    <name type="scientific">Cyclobacterium qasimii M12-11B</name>
    <dbReference type="NCBI Taxonomy" id="641524"/>
    <lineage>
        <taxon>Bacteria</taxon>
        <taxon>Pseudomonadati</taxon>
        <taxon>Bacteroidota</taxon>
        <taxon>Cytophagia</taxon>
        <taxon>Cytophagales</taxon>
        <taxon>Cyclobacteriaceae</taxon>
        <taxon>Cyclobacterium</taxon>
    </lineage>
</organism>
<dbReference type="eggNOG" id="COG4206">
    <property type="taxonomic scope" value="Bacteria"/>
</dbReference>
<dbReference type="InterPro" id="IPR036942">
    <property type="entry name" value="Beta-barrel_TonB_sf"/>
</dbReference>
<accession>S7VF13</accession>
<keyword evidence="4" id="KW-0732">Signal</keyword>
<evidence type="ECO:0000259" key="6">
    <source>
        <dbReference type="Pfam" id="PF14905"/>
    </source>
</evidence>
<dbReference type="Pfam" id="PF14905">
    <property type="entry name" value="OMP_b-brl_3"/>
    <property type="match status" value="1"/>
</dbReference>
<dbReference type="SUPFAM" id="SSF56935">
    <property type="entry name" value="Porins"/>
    <property type="match status" value="1"/>
</dbReference>
<gene>
    <name evidence="7" type="ORF">ADICYQ_2211</name>
</gene>
<dbReference type="InterPro" id="IPR008969">
    <property type="entry name" value="CarboxyPept-like_regulatory"/>
</dbReference>
<dbReference type="SUPFAM" id="SSF49464">
    <property type="entry name" value="Carboxypeptidase regulatory domain-like"/>
    <property type="match status" value="1"/>
</dbReference>
<feature type="chain" id="PRO_5004558256" evidence="4">
    <location>
        <begin position="21"/>
        <end position="802"/>
    </location>
</feature>
<dbReference type="Pfam" id="PF07715">
    <property type="entry name" value="Plug"/>
    <property type="match status" value="1"/>
</dbReference>
<reference evidence="7 8" key="1">
    <citation type="journal article" date="2013" name="Genome Announc.">
        <title>Draft Genome Sequence of Cyclobacterium qasimii Strain M12-11BT, Isolated from Arctic Marine Sediment.</title>
        <authorList>
            <person name="Shivaji S."/>
            <person name="Ara S."/>
            <person name="Singh A."/>
            <person name="Kumar Pinnaka A."/>
        </authorList>
    </citation>
    <scope>NUCLEOTIDE SEQUENCE [LARGE SCALE GENOMIC DNA]</scope>
    <source>
        <strain evidence="7 8">M12-11B</strain>
    </source>
</reference>
<keyword evidence="2" id="KW-0472">Membrane</keyword>
<dbReference type="PANTHER" id="PTHR40980:SF4">
    <property type="entry name" value="TONB-DEPENDENT RECEPTOR-LIKE BETA-BARREL DOMAIN-CONTAINING PROTEIN"/>
    <property type="match status" value="1"/>
</dbReference>
<evidence type="ECO:0000256" key="4">
    <source>
        <dbReference type="SAM" id="SignalP"/>
    </source>
</evidence>
<dbReference type="OrthoDB" id="972646at2"/>
<dbReference type="STRING" id="641524.ADICYQ_2211"/>